<accession>A0AA86RL98</accession>
<evidence type="ECO:0000313" key="2">
    <source>
        <dbReference type="EMBL" id="CAI9978772.1"/>
    </source>
</evidence>
<dbReference type="EMBL" id="CATOUU010001186">
    <property type="protein sequence ID" value="CAI9978772.1"/>
    <property type="molecule type" value="Genomic_DNA"/>
</dbReference>
<dbReference type="Proteomes" id="UP001642409">
    <property type="component" value="Unassembled WGS sequence"/>
</dbReference>
<organism evidence="2">
    <name type="scientific">Hexamita inflata</name>
    <dbReference type="NCBI Taxonomy" id="28002"/>
    <lineage>
        <taxon>Eukaryota</taxon>
        <taxon>Metamonada</taxon>
        <taxon>Diplomonadida</taxon>
        <taxon>Hexamitidae</taxon>
        <taxon>Hexamitinae</taxon>
        <taxon>Hexamita</taxon>
    </lineage>
</organism>
<evidence type="ECO:0000313" key="4">
    <source>
        <dbReference type="Proteomes" id="UP001642409"/>
    </source>
</evidence>
<dbReference type="AlphaFoldDB" id="A0AA86RL98"/>
<sequence length="106" mass="12175">MDLLKCRSSFDEVEKLSGGSLILRIAIKIIKQTLSLGIIWNIIKICICCVKYKNQVDRSVFPRDCKFSAFPSIQTFKSKTKHIQYRQNAQENVNSGQRVQTTYEGD</sequence>
<feature type="region of interest" description="Disordered" evidence="1">
    <location>
        <begin position="87"/>
        <end position="106"/>
    </location>
</feature>
<proteinExistence type="predicted"/>
<protein>
    <submittedName>
        <fullName evidence="3">Hypothetical_protein</fullName>
    </submittedName>
</protein>
<keyword evidence="4" id="KW-1185">Reference proteome</keyword>
<evidence type="ECO:0000256" key="1">
    <source>
        <dbReference type="SAM" id="MobiDB-lite"/>
    </source>
</evidence>
<gene>
    <name evidence="2" type="ORF">HINF_LOCUS66417</name>
    <name evidence="3" type="ORF">HINF_LOCUS8183</name>
</gene>
<reference evidence="2" key="1">
    <citation type="submission" date="2023-06" db="EMBL/GenBank/DDBJ databases">
        <authorList>
            <person name="Kurt Z."/>
        </authorList>
    </citation>
    <scope>NUCLEOTIDE SEQUENCE</scope>
</reference>
<dbReference type="EMBL" id="CAXDID020000017">
    <property type="protein sequence ID" value="CAL5984605.1"/>
    <property type="molecule type" value="Genomic_DNA"/>
</dbReference>
<reference evidence="3 4" key="2">
    <citation type="submission" date="2024-07" db="EMBL/GenBank/DDBJ databases">
        <authorList>
            <person name="Akdeniz Z."/>
        </authorList>
    </citation>
    <scope>NUCLEOTIDE SEQUENCE [LARGE SCALE GENOMIC DNA]</scope>
</reference>
<comment type="caution">
    <text evidence="2">The sequence shown here is derived from an EMBL/GenBank/DDBJ whole genome shotgun (WGS) entry which is preliminary data.</text>
</comment>
<name>A0AA86RL98_9EUKA</name>
<evidence type="ECO:0000313" key="3">
    <source>
        <dbReference type="EMBL" id="CAL5984605.1"/>
    </source>
</evidence>